<evidence type="ECO:0000313" key="13">
    <source>
        <dbReference type="EMBL" id="EMR63414.1"/>
    </source>
</evidence>
<evidence type="ECO:0000256" key="2">
    <source>
        <dbReference type="ARBA" id="ARBA00005854"/>
    </source>
</evidence>
<dbReference type="PANTHER" id="PTHR43761:SF1">
    <property type="entry name" value="D-ISOMER SPECIFIC 2-HYDROXYACID DEHYDROGENASE CATALYTIC DOMAIN-CONTAINING PROTEIN-RELATED"/>
    <property type="match status" value="1"/>
</dbReference>
<evidence type="ECO:0000256" key="3">
    <source>
        <dbReference type="ARBA" id="ARBA00007590"/>
    </source>
</evidence>
<dbReference type="Gene3D" id="1.10.10.1740">
    <property type="entry name" value="Transmembrane protein 14-like"/>
    <property type="match status" value="1"/>
</dbReference>
<feature type="transmembrane region" description="Helical" evidence="10">
    <location>
        <begin position="12"/>
        <end position="33"/>
    </location>
</feature>
<dbReference type="InterPro" id="IPR006140">
    <property type="entry name" value="D-isomer_DH_NAD-bd"/>
</dbReference>
<dbReference type="OrthoDB" id="298012at2759"/>
<sequence length="427" mass="45222">MAEHPSFTLAGLPYLLSVYLRIAVAVGGTAGYIRTRSTPSLVAGLGLGASYAYSGYLLKGNKDNGAELALGNSIVLLASAVPRIIKTGGRAPVPLGLAAAVALQADMVPVPEFNIPAPYTYEVRQYESTSIDQIAERIRDADIATLSVLPLRADILDAAVSPRLKMIGVVASGTDSVDLDACRARGIAVSNTPHANTRSVAEHTIALYFDARRSVTLSHNLTRAGRWMERGPALVKTLNGPDGKPPRTCQSEVLGIVGYGGVGKAIESIARALGMDVLISGRKGQPPEKTAEGRTPFDTVIRESTVLVLCIPQTPDTVDLISDAEFAAMRPHAIVINVSRAGIVNDKALIAALKDRKIAGAATDVHPKEPAGPENSLLLGPDTAELNLITTPHSAWVAEDTNRNYQRTLVENVTSWLTTGRAKFQVT</sequence>
<comment type="subcellular location">
    <subcellularLocation>
        <location evidence="1">Membrane</location>
    </subcellularLocation>
</comment>
<comment type="similarity">
    <text evidence="3">Belongs to the TMEM14 family.</text>
</comment>
<dbReference type="InterPro" id="IPR005349">
    <property type="entry name" value="TMEM14"/>
</dbReference>
<dbReference type="PANTHER" id="PTHR43761">
    <property type="entry name" value="D-ISOMER SPECIFIC 2-HYDROXYACID DEHYDROGENASE FAMILY PROTEIN (AFU_ORTHOLOGUE AFUA_1G13630)"/>
    <property type="match status" value="1"/>
</dbReference>
<dbReference type="STRING" id="1287681.M7SB53"/>
<dbReference type="HOGENOM" id="CLU_019796_1_3_1"/>
<keyword evidence="8 10" id="KW-0472">Membrane</keyword>
<organism evidence="13 14">
    <name type="scientific">Eutypa lata (strain UCR-EL1)</name>
    <name type="common">Grapevine dieback disease fungus</name>
    <name type="synonym">Eutypa armeniacae</name>
    <dbReference type="NCBI Taxonomy" id="1287681"/>
    <lineage>
        <taxon>Eukaryota</taxon>
        <taxon>Fungi</taxon>
        <taxon>Dikarya</taxon>
        <taxon>Ascomycota</taxon>
        <taxon>Pezizomycotina</taxon>
        <taxon>Sordariomycetes</taxon>
        <taxon>Xylariomycetidae</taxon>
        <taxon>Xylariales</taxon>
        <taxon>Diatrypaceae</taxon>
        <taxon>Eutypa</taxon>
    </lineage>
</organism>
<keyword evidence="7" id="KW-0520">NAD</keyword>
<dbReference type="InterPro" id="IPR050418">
    <property type="entry name" value="D-iso_2-hydroxyacid_DH_PdxB"/>
</dbReference>
<dbReference type="Pfam" id="PF03647">
    <property type="entry name" value="Tmemb_14"/>
    <property type="match status" value="1"/>
</dbReference>
<dbReference type="SUPFAM" id="SSF52283">
    <property type="entry name" value="Formate/glycerate dehydrogenase catalytic domain-like"/>
    <property type="match status" value="1"/>
</dbReference>
<feature type="domain" description="D-isomer specific 2-hydroxyacid dehydrogenase NAD-binding" evidence="12">
    <location>
        <begin position="206"/>
        <end position="395"/>
    </location>
</feature>
<dbReference type="Pfam" id="PF00389">
    <property type="entry name" value="2-Hacid_dh"/>
    <property type="match status" value="1"/>
</dbReference>
<dbReference type="Gene3D" id="3.40.50.720">
    <property type="entry name" value="NAD(P)-binding Rossmann-like Domain"/>
    <property type="match status" value="2"/>
</dbReference>
<evidence type="ECO:0000259" key="12">
    <source>
        <dbReference type="Pfam" id="PF02826"/>
    </source>
</evidence>
<name>M7SB53_EUTLA</name>
<dbReference type="eggNOG" id="KOG0068">
    <property type="taxonomic scope" value="Eukaryota"/>
</dbReference>
<dbReference type="GO" id="GO:0016616">
    <property type="term" value="F:oxidoreductase activity, acting on the CH-OH group of donors, NAD or NADP as acceptor"/>
    <property type="evidence" value="ECO:0007669"/>
    <property type="project" value="InterPro"/>
</dbReference>
<evidence type="ECO:0000256" key="10">
    <source>
        <dbReference type="SAM" id="Phobius"/>
    </source>
</evidence>
<evidence type="ECO:0000256" key="6">
    <source>
        <dbReference type="ARBA" id="ARBA00023002"/>
    </source>
</evidence>
<feature type="domain" description="D-isomer specific 2-hydroxyacid dehydrogenase catalytic" evidence="11">
    <location>
        <begin position="121"/>
        <end position="426"/>
    </location>
</feature>
<comment type="similarity">
    <text evidence="2 9">Belongs to the D-isomer specific 2-hydroxyacid dehydrogenase family.</text>
</comment>
<dbReference type="CDD" id="cd05198">
    <property type="entry name" value="formate_dh_like"/>
    <property type="match status" value="1"/>
</dbReference>
<dbReference type="InterPro" id="IPR036291">
    <property type="entry name" value="NAD(P)-bd_dom_sf"/>
</dbReference>
<dbReference type="Proteomes" id="UP000012174">
    <property type="component" value="Unassembled WGS sequence"/>
</dbReference>
<evidence type="ECO:0000313" key="14">
    <source>
        <dbReference type="Proteomes" id="UP000012174"/>
    </source>
</evidence>
<dbReference type="EMBL" id="KB707231">
    <property type="protein sequence ID" value="EMR63414.1"/>
    <property type="molecule type" value="Genomic_DNA"/>
</dbReference>
<gene>
    <name evidence="13" type="ORF">UCREL1_9641</name>
</gene>
<evidence type="ECO:0000256" key="4">
    <source>
        <dbReference type="ARBA" id="ARBA00022692"/>
    </source>
</evidence>
<evidence type="ECO:0000256" key="5">
    <source>
        <dbReference type="ARBA" id="ARBA00022989"/>
    </source>
</evidence>
<dbReference type="InterPro" id="IPR006139">
    <property type="entry name" value="D-isomer_2_OHA_DH_cat_dom"/>
</dbReference>
<evidence type="ECO:0000256" key="8">
    <source>
        <dbReference type="ARBA" id="ARBA00023136"/>
    </source>
</evidence>
<dbReference type="AlphaFoldDB" id="M7SB53"/>
<evidence type="ECO:0000256" key="7">
    <source>
        <dbReference type="ARBA" id="ARBA00023027"/>
    </source>
</evidence>
<evidence type="ECO:0000256" key="9">
    <source>
        <dbReference type="RuleBase" id="RU003719"/>
    </source>
</evidence>
<reference evidence="14" key="1">
    <citation type="journal article" date="2013" name="Genome Announc.">
        <title>Draft genome sequence of the grapevine dieback fungus Eutypa lata UCR-EL1.</title>
        <authorList>
            <person name="Blanco-Ulate B."/>
            <person name="Rolshausen P.E."/>
            <person name="Cantu D."/>
        </authorList>
    </citation>
    <scope>NUCLEOTIDE SEQUENCE [LARGE SCALE GENOMIC DNA]</scope>
    <source>
        <strain evidence="14">UCR-EL1</strain>
    </source>
</reference>
<protein>
    <submittedName>
        <fullName evidence="13">Putative glycerate dehydrogenase protein</fullName>
    </submittedName>
</protein>
<keyword evidence="4 10" id="KW-0812">Transmembrane</keyword>
<dbReference type="GO" id="GO:0016020">
    <property type="term" value="C:membrane"/>
    <property type="evidence" value="ECO:0007669"/>
    <property type="project" value="UniProtKB-SubCell"/>
</dbReference>
<dbReference type="Pfam" id="PF02826">
    <property type="entry name" value="2-Hacid_dh_C"/>
    <property type="match status" value="1"/>
</dbReference>
<keyword evidence="14" id="KW-1185">Reference proteome</keyword>
<dbReference type="GO" id="GO:0051287">
    <property type="term" value="F:NAD binding"/>
    <property type="evidence" value="ECO:0007669"/>
    <property type="project" value="InterPro"/>
</dbReference>
<keyword evidence="6 9" id="KW-0560">Oxidoreductase</keyword>
<dbReference type="OMA" id="LANYSQM"/>
<dbReference type="InterPro" id="IPR044890">
    <property type="entry name" value="TMEM14_sf"/>
</dbReference>
<proteinExistence type="inferred from homology"/>
<evidence type="ECO:0000256" key="1">
    <source>
        <dbReference type="ARBA" id="ARBA00004370"/>
    </source>
</evidence>
<dbReference type="SUPFAM" id="SSF51735">
    <property type="entry name" value="NAD(P)-binding Rossmann-fold domains"/>
    <property type="match status" value="1"/>
</dbReference>
<accession>M7SB53</accession>
<keyword evidence="5 10" id="KW-1133">Transmembrane helix</keyword>
<evidence type="ECO:0000259" key="11">
    <source>
        <dbReference type="Pfam" id="PF00389"/>
    </source>
</evidence>
<dbReference type="KEGG" id="ela:UCREL1_9641"/>
<feature type="transmembrane region" description="Helical" evidence="10">
    <location>
        <begin position="40"/>
        <end position="58"/>
    </location>
</feature>
<dbReference type="eggNOG" id="KOG4267">
    <property type="taxonomic scope" value="Eukaryota"/>
</dbReference>